<evidence type="ECO:0000256" key="4">
    <source>
        <dbReference type="ARBA" id="ARBA00022553"/>
    </source>
</evidence>
<keyword evidence="4" id="KW-0597">Phosphoprotein</keyword>
<feature type="transmembrane region" description="Helical" evidence="8">
    <location>
        <begin position="151"/>
        <end position="173"/>
    </location>
</feature>
<dbReference type="PANTHER" id="PTHR43711:SF1">
    <property type="entry name" value="HISTIDINE KINASE 1"/>
    <property type="match status" value="1"/>
</dbReference>
<name>A0ABY8QS93_9MICO</name>
<evidence type="ECO:0000256" key="1">
    <source>
        <dbReference type="ARBA" id="ARBA00000085"/>
    </source>
</evidence>
<dbReference type="SUPFAM" id="SSF55874">
    <property type="entry name" value="ATPase domain of HSP90 chaperone/DNA topoisomerase II/histidine kinase"/>
    <property type="match status" value="1"/>
</dbReference>
<keyword evidence="8" id="KW-1133">Transmembrane helix</keyword>
<dbReference type="Gene3D" id="1.10.287.130">
    <property type="match status" value="1"/>
</dbReference>
<proteinExistence type="predicted"/>
<evidence type="ECO:0000256" key="2">
    <source>
        <dbReference type="ARBA" id="ARBA00004236"/>
    </source>
</evidence>
<dbReference type="InterPro" id="IPR003661">
    <property type="entry name" value="HisK_dim/P_dom"/>
</dbReference>
<dbReference type="InterPro" id="IPR036097">
    <property type="entry name" value="HisK_dim/P_sf"/>
</dbReference>
<dbReference type="GO" id="GO:0016301">
    <property type="term" value="F:kinase activity"/>
    <property type="evidence" value="ECO:0007669"/>
    <property type="project" value="UniProtKB-KW"/>
</dbReference>
<feature type="transmembrane region" description="Helical" evidence="8">
    <location>
        <begin position="125"/>
        <end position="145"/>
    </location>
</feature>
<evidence type="ECO:0000259" key="9">
    <source>
        <dbReference type="PROSITE" id="PS50109"/>
    </source>
</evidence>
<dbReference type="PROSITE" id="PS50109">
    <property type="entry name" value="HIS_KIN"/>
    <property type="match status" value="1"/>
</dbReference>
<dbReference type="InterPro" id="IPR050736">
    <property type="entry name" value="Sensor_HK_Regulatory"/>
</dbReference>
<keyword evidence="6 10" id="KW-0418">Kinase</keyword>
<gene>
    <name evidence="10" type="ORF">LWF01_17615</name>
</gene>
<dbReference type="Pfam" id="PF02518">
    <property type="entry name" value="HATPase_c"/>
    <property type="match status" value="1"/>
</dbReference>
<dbReference type="InterPro" id="IPR036890">
    <property type="entry name" value="HATPase_C_sf"/>
</dbReference>
<dbReference type="CDD" id="cd00075">
    <property type="entry name" value="HATPase"/>
    <property type="match status" value="1"/>
</dbReference>
<dbReference type="RefSeq" id="WP_349638677.1">
    <property type="nucleotide sequence ID" value="NZ_CP090958.1"/>
</dbReference>
<keyword evidence="5" id="KW-0808">Transferase</keyword>
<feature type="transmembrane region" description="Helical" evidence="8">
    <location>
        <begin position="99"/>
        <end position="118"/>
    </location>
</feature>
<dbReference type="SMART" id="SM00388">
    <property type="entry name" value="HisKA"/>
    <property type="match status" value="1"/>
</dbReference>
<keyword evidence="11" id="KW-1185">Reference proteome</keyword>
<dbReference type="EMBL" id="CP090958">
    <property type="protein sequence ID" value="WGW11882.1"/>
    <property type="molecule type" value="Genomic_DNA"/>
</dbReference>
<feature type="transmembrane region" description="Helical" evidence="8">
    <location>
        <begin position="53"/>
        <end position="70"/>
    </location>
</feature>
<sequence>MSPSLFKSYFATFFSDRPHRMVVAQQLPFVIVFVLVSGFIAAYRTDIFMDPQYLTGFIAVLLVTIVARFVRWWHVSTGWIAAVPVIDFVSVAICRDVSLVDTTTLSLLCFFPALWLALLLKGRGIVLATILTVVGTSLPSIFRITENPDPFIVARHLLMPLVIFMITSMVVAMREQLVSRRNRLAQTAGELRVQLATTQRSERLLDNIINSVNVAILVIDKDGNDVITNSSQDTIHALASPPGNADKTEAGHLIFHADRTTPFAAEERAAYRAAQGETFTGLTMFLGDDPETQRAVSASAQPIIDENGKREGSVVVFYDVTSFMDSLQAKESFVSTVSHELRTPITSIIGYLDLVLENEEPRSEEAETYLGVISRNAEQVLKIVEDLLISAQAADGKLKLHREPTDVAKFVRRTVESAQPRADARNIELRHDCAETPKVAVDPARIAQVLDNLISNAIKFTGKGGAVTVRARPASHAVIVEVADTGIGMSPQEISGLFTRFFRTPSAKRKAIPGIGLGLSISKEIIESHGGSISVDSTPGVGTTFRVTLPYDLSIGSQ</sequence>
<comment type="catalytic activity">
    <reaction evidence="1">
        <text>ATP + protein L-histidine = ADP + protein N-phospho-L-histidine.</text>
        <dbReference type="EC" id="2.7.13.3"/>
    </reaction>
</comment>
<evidence type="ECO:0000313" key="10">
    <source>
        <dbReference type="EMBL" id="WGW11882.1"/>
    </source>
</evidence>
<dbReference type="InterPro" id="IPR003594">
    <property type="entry name" value="HATPase_dom"/>
</dbReference>
<feature type="domain" description="Histidine kinase" evidence="9">
    <location>
        <begin position="336"/>
        <end position="553"/>
    </location>
</feature>
<evidence type="ECO:0000256" key="6">
    <source>
        <dbReference type="ARBA" id="ARBA00022777"/>
    </source>
</evidence>
<dbReference type="EC" id="2.7.13.3" evidence="3"/>
<evidence type="ECO:0000256" key="3">
    <source>
        <dbReference type="ARBA" id="ARBA00012438"/>
    </source>
</evidence>
<keyword evidence="8" id="KW-0472">Membrane</keyword>
<dbReference type="Gene3D" id="3.30.450.20">
    <property type="entry name" value="PAS domain"/>
    <property type="match status" value="1"/>
</dbReference>
<dbReference type="Gene3D" id="3.30.565.10">
    <property type="entry name" value="Histidine kinase-like ATPase, C-terminal domain"/>
    <property type="match status" value="1"/>
</dbReference>
<evidence type="ECO:0000256" key="7">
    <source>
        <dbReference type="ARBA" id="ARBA00023012"/>
    </source>
</evidence>
<dbReference type="CDD" id="cd00082">
    <property type="entry name" value="HisKA"/>
    <property type="match status" value="1"/>
</dbReference>
<dbReference type="PANTHER" id="PTHR43711">
    <property type="entry name" value="TWO-COMPONENT HISTIDINE KINASE"/>
    <property type="match status" value="1"/>
</dbReference>
<dbReference type="SUPFAM" id="SSF55785">
    <property type="entry name" value="PYP-like sensor domain (PAS domain)"/>
    <property type="match status" value="1"/>
</dbReference>
<dbReference type="SMART" id="SM00387">
    <property type="entry name" value="HATPase_c"/>
    <property type="match status" value="1"/>
</dbReference>
<keyword evidence="7" id="KW-0902">Two-component regulatory system</keyword>
<dbReference type="PRINTS" id="PR00344">
    <property type="entry name" value="BCTRLSENSOR"/>
</dbReference>
<dbReference type="Pfam" id="PF00512">
    <property type="entry name" value="HisKA"/>
    <property type="match status" value="1"/>
</dbReference>
<keyword evidence="8" id="KW-0812">Transmembrane</keyword>
<protein>
    <recommendedName>
        <fullName evidence="3">histidine kinase</fullName>
        <ecNumber evidence="3">2.7.13.3</ecNumber>
    </recommendedName>
</protein>
<feature type="transmembrane region" description="Helical" evidence="8">
    <location>
        <begin position="21"/>
        <end position="41"/>
    </location>
</feature>
<dbReference type="InterPro" id="IPR005467">
    <property type="entry name" value="His_kinase_dom"/>
</dbReference>
<accession>A0ABY8QS93</accession>
<reference evidence="10 11" key="1">
    <citation type="submission" date="2023-05" db="EMBL/GenBank/DDBJ databases">
        <title>Lithophilousrod everest ZFBP1038 complete genpme.</title>
        <authorList>
            <person name="Tian M."/>
        </authorList>
    </citation>
    <scope>NUCLEOTIDE SEQUENCE [LARGE SCALE GENOMIC DNA]</scope>
    <source>
        <strain evidence="10 11">ZFBP1038</strain>
    </source>
</reference>
<dbReference type="InterPro" id="IPR004358">
    <property type="entry name" value="Sig_transdc_His_kin-like_C"/>
</dbReference>
<comment type="subcellular location">
    <subcellularLocation>
        <location evidence="2">Cell membrane</location>
    </subcellularLocation>
</comment>
<dbReference type="SUPFAM" id="SSF47384">
    <property type="entry name" value="Homodimeric domain of signal transducing histidine kinase"/>
    <property type="match status" value="1"/>
</dbReference>
<evidence type="ECO:0000256" key="8">
    <source>
        <dbReference type="SAM" id="Phobius"/>
    </source>
</evidence>
<evidence type="ECO:0000313" key="11">
    <source>
        <dbReference type="Proteomes" id="UP001209083"/>
    </source>
</evidence>
<dbReference type="Proteomes" id="UP001209083">
    <property type="component" value="Chromosome"/>
</dbReference>
<dbReference type="InterPro" id="IPR035965">
    <property type="entry name" value="PAS-like_dom_sf"/>
</dbReference>
<organism evidence="10 11">
    <name type="scientific">Saxibacter everestensis</name>
    <dbReference type="NCBI Taxonomy" id="2909229"/>
    <lineage>
        <taxon>Bacteria</taxon>
        <taxon>Bacillati</taxon>
        <taxon>Actinomycetota</taxon>
        <taxon>Actinomycetes</taxon>
        <taxon>Micrococcales</taxon>
        <taxon>Brevibacteriaceae</taxon>
        <taxon>Saxibacter</taxon>
    </lineage>
</organism>
<evidence type="ECO:0000256" key="5">
    <source>
        <dbReference type="ARBA" id="ARBA00022679"/>
    </source>
</evidence>